<keyword evidence="6 7" id="KW-0503">Monooxygenase</keyword>
<evidence type="ECO:0000256" key="4">
    <source>
        <dbReference type="ARBA" id="ARBA00023002"/>
    </source>
</evidence>
<dbReference type="Gene3D" id="1.10.630.10">
    <property type="entry name" value="Cytochrome P450"/>
    <property type="match status" value="1"/>
</dbReference>
<dbReference type="InterPro" id="IPR002397">
    <property type="entry name" value="Cyt_P450_B"/>
</dbReference>
<sequence>MLPGQRGTSPASRSPHSAHSASLATHGPALPPRAQPSSPSRITPDIFTFHRSPGPRHRTAHEAGRRAAAARLWYITPGRVCQRVTDDPPRQGSIAPMSNLRSNIVTWLGRKYFTKIQKNGFDLSKMSFLPDATLAPLKRDGLDPVADLSKTRAKEPISKIWLPFGINGWLVTGYDETKAVLGKAKGFSSDFTNLAEKAVGVAEQQHPGGLGFSDPPTHTRLRRLLTPEFTMRRLSRLTPRIHAIVEERLDEMAAAEGPVDLVEMFALPIPALVICELLGVPYEDRDDFQRYSTARFDLFGGANASLGAMSDSLTYLHGIVRKQRESPGDGLLGMLVKEHGDEIDDQELAGLADGVLTGGLETTASMLALGTLVLLQAPEQFAAVRDQEDVVDRFVDELLRYLSVVQVAFPRFAREDMEIAGTKISAGDLVLCSLSGANRDEKLGPDMERVDPHRQTASHLAFGHGIHRCIGAELAKMELRAAYPALVRRFPEMRLAVDADKLKYRKLSIVYGVDALPVTLR</sequence>
<dbReference type="Proteomes" id="UP000003963">
    <property type="component" value="Unassembled WGS sequence"/>
</dbReference>
<evidence type="ECO:0000256" key="2">
    <source>
        <dbReference type="ARBA" id="ARBA00022617"/>
    </source>
</evidence>
<evidence type="ECO:0000256" key="8">
    <source>
        <dbReference type="SAM" id="MobiDB-lite"/>
    </source>
</evidence>
<dbReference type="SUPFAM" id="SSF48264">
    <property type="entry name" value="Cytochrome P450"/>
    <property type="match status" value="1"/>
</dbReference>
<evidence type="ECO:0000313" key="10">
    <source>
        <dbReference type="Proteomes" id="UP000003963"/>
    </source>
</evidence>
<evidence type="ECO:0000256" key="3">
    <source>
        <dbReference type="ARBA" id="ARBA00022723"/>
    </source>
</evidence>
<dbReference type="PANTHER" id="PTHR46696">
    <property type="entry name" value="P450, PUTATIVE (EUROFUNG)-RELATED"/>
    <property type="match status" value="1"/>
</dbReference>
<keyword evidence="10" id="KW-1185">Reference proteome</keyword>
<evidence type="ECO:0000256" key="7">
    <source>
        <dbReference type="RuleBase" id="RU000461"/>
    </source>
</evidence>
<dbReference type="InterPro" id="IPR036396">
    <property type="entry name" value="Cyt_P450_sf"/>
</dbReference>
<name>D9WAB6_9ACTN</name>
<dbReference type="PRINTS" id="PR00385">
    <property type="entry name" value="P450"/>
</dbReference>
<dbReference type="GO" id="GO:0005506">
    <property type="term" value="F:iron ion binding"/>
    <property type="evidence" value="ECO:0007669"/>
    <property type="project" value="InterPro"/>
</dbReference>
<dbReference type="InterPro" id="IPR001128">
    <property type="entry name" value="Cyt_P450"/>
</dbReference>
<dbReference type="AlphaFoldDB" id="D9WAB6"/>
<keyword evidence="5 7" id="KW-0408">Iron</keyword>
<dbReference type="InterPro" id="IPR017972">
    <property type="entry name" value="Cyt_P450_CS"/>
</dbReference>
<keyword evidence="3 7" id="KW-0479">Metal-binding</keyword>
<dbReference type="FunFam" id="1.10.630.10:FF:000018">
    <property type="entry name" value="Cytochrome P450 monooxygenase"/>
    <property type="match status" value="1"/>
</dbReference>
<dbReference type="Pfam" id="PF00067">
    <property type="entry name" value="p450"/>
    <property type="match status" value="2"/>
</dbReference>
<dbReference type="STRING" id="457427.SSOG_04626"/>
<evidence type="ECO:0000313" key="9">
    <source>
        <dbReference type="EMBL" id="EFL24913.1"/>
    </source>
</evidence>
<feature type="compositionally biased region" description="Low complexity" evidence="8">
    <location>
        <begin position="9"/>
        <end position="22"/>
    </location>
</feature>
<feature type="region of interest" description="Disordered" evidence="8">
    <location>
        <begin position="1"/>
        <end position="61"/>
    </location>
</feature>
<dbReference type="GO" id="GO:0004497">
    <property type="term" value="F:monooxygenase activity"/>
    <property type="evidence" value="ECO:0007669"/>
    <property type="project" value="UniProtKB-KW"/>
</dbReference>
<dbReference type="GO" id="GO:0016705">
    <property type="term" value="F:oxidoreductase activity, acting on paired donors, with incorporation or reduction of molecular oxygen"/>
    <property type="evidence" value="ECO:0007669"/>
    <property type="project" value="InterPro"/>
</dbReference>
<reference evidence="9 10" key="1">
    <citation type="submission" date="2009-02" db="EMBL/GenBank/DDBJ databases">
        <title>Annotation of Streptomyces hygroscopicus strain ATCC 53653.</title>
        <authorList>
            <consortium name="The Broad Institute Genome Sequencing Platform"/>
            <consortium name="Broad Institute Microbial Sequencing Center"/>
            <person name="Fischbach M."/>
            <person name="Godfrey P."/>
            <person name="Ward D."/>
            <person name="Young S."/>
            <person name="Zeng Q."/>
            <person name="Koehrsen M."/>
            <person name="Alvarado L."/>
            <person name="Berlin A.M."/>
            <person name="Bochicchio J."/>
            <person name="Borenstein D."/>
            <person name="Chapman S.B."/>
            <person name="Chen Z."/>
            <person name="Engels R."/>
            <person name="Freedman E."/>
            <person name="Gellesch M."/>
            <person name="Goldberg J."/>
            <person name="Griggs A."/>
            <person name="Gujja S."/>
            <person name="Heilman E.R."/>
            <person name="Heiman D.I."/>
            <person name="Hepburn T.A."/>
            <person name="Howarth C."/>
            <person name="Jen D."/>
            <person name="Larson L."/>
            <person name="Lewis B."/>
            <person name="Mehta T."/>
            <person name="Park D."/>
            <person name="Pearson M."/>
            <person name="Richards J."/>
            <person name="Roberts A."/>
            <person name="Saif S."/>
            <person name="Shea T.D."/>
            <person name="Shenoy N."/>
            <person name="Sisk P."/>
            <person name="Stolte C."/>
            <person name="Sykes S.N."/>
            <person name="Thomson T."/>
            <person name="Walk T."/>
            <person name="White J."/>
            <person name="Yandava C."/>
            <person name="Straight P."/>
            <person name="Clardy J."/>
            <person name="Hung D."/>
            <person name="Kolter R."/>
            <person name="Mekalanos J."/>
            <person name="Walker S."/>
            <person name="Walsh C.T."/>
            <person name="Wieland-Brown L.C."/>
            <person name="Haas B."/>
            <person name="Nusbaum C."/>
            <person name="Birren B."/>
        </authorList>
    </citation>
    <scope>NUCLEOTIDE SEQUENCE [LARGE SCALE GENOMIC DNA]</scope>
    <source>
        <strain evidence="9 10">ATCC 53653</strain>
    </source>
</reference>
<gene>
    <name evidence="9" type="ORF">SSOG_04626</name>
</gene>
<dbReference type="CDD" id="cd11030">
    <property type="entry name" value="CYP105-like"/>
    <property type="match status" value="1"/>
</dbReference>
<proteinExistence type="inferred from homology"/>
<dbReference type="HOGENOM" id="CLU_033716_1_1_11"/>
<dbReference type="PROSITE" id="PS00086">
    <property type="entry name" value="CYTOCHROME_P450"/>
    <property type="match status" value="1"/>
</dbReference>
<evidence type="ECO:0000256" key="6">
    <source>
        <dbReference type="ARBA" id="ARBA00023033"/>
    </source>
</evidence>
<keyword evidence="4 7" id="KW-0560">Oxidoreductase</keyword>
<dbReference type="GO" id="GO:0020037">
    <property type="term" value="F:heme binding"/>
    <property type="evidence" value="ECO:0007669"/>
    <property type="project" value="InterPro"/>
</dbReference>
<organism evidence="9 10">
    <name type="scientific">Streptomyces himastatinicus ATCC 53653</name>
    <dbReference type="NCBI Taxonomy" id="457427"/>
    <lineage>
        <taxon>Bacteria</taxon>
        <taxon>Bacillati</taxon>
        <taxon>Actinomycetota</taxon>
        <taxon>Actinomycetes</taxon>
        <taxon>Kitasatosporales</taxon>
        <taxon>Streptomycetaceae</taxon>
        <taxon>Streptomyces</taxon>
        <taxon>Streptomyces violaceusniger group</taxon>
    </lineage>
</organism>
<protein>
    <submittedName>
        <fullName evidence="9">Cytochrome P450 165C4 (Vancomycin biosynthesis protein oxyC)</fullName>
    </submittedName>
</protein>
<accession>D9WAB6</accession>
<dbReference type="PANTHER" id="PTHR46696:SF6">
    <property type="entry name" value="P450, PUTATIVE (EUROFUNG)-RELATED"/>
    <property type="match status" value="1"/>
</dbReference>
<dbReference type="PRINTS" id="PR00359">
    <property type="entry name" value="BP450"/>
</dbReference>
<dbReference type="EMBL" id="GG657754">
    <property type="protein sequence ID" value="EFL24913.1"/>
    <property type="molecule type" value="Genomic_DNA"/>
</dbReference>
<evidence type="ECO:0000256" key="1">
    <source>
        <dbReference type="ARBA" id="ARBA00010617"/>
    </source>
</evidence>
<keyword evidence="2 7" id="KW-0349">Heme</keyword>
<comment type="similarity">
    <text evidence="1 7">Belongs to the cytochrome P450 family.</text>
</comment>
<evidence type="ECO:0000256" key="5">
    <source>
        <dbReference type="ARBA" id="ARBA00023004"/>
    </source>
</evidence>